<dbReference type="GO" id="GO:0016020">
    <property type="term" value="C:membrane"/>
    <property type="evidence" value="ECO:0007669"/>
    <property type="project" value="UniProtKB-SubCell"/>
</dbReference>
<reference evidence="7 8" key="2">
    <citation type="submission" date="2018-10" db="EMBL/GenBank/DDBJ databases">
        <authorList>
            <consortium name="Pathogen Informatics"/>
        </authorList>
    </citation>
    <scope>NUCLEOTIDE SEQUENCE [LARGE SCALE GENOMIC DNA]</scope>
</reference>
<feature type="transmembrane region" description="Helical" evidence="6">
    <location>
        <begin position="211"/>
        <end position="233"/>
    </location>
</feature>
<dbReference type="GO" id="GO:0022857">
    <property type="term" value="F:transmembrane transporter activity"/>
    <property type="evidence" value="ECO:0007669"/>
    <property type="project" value="InterPro"/>
</dbReference>
<reference evidence="9" key="1">
    <citation type="submission" date="2017-02" db="UniProtKB">
        <authorList>
            <consortium name="WormBaseParasite"/>
        </authorList>
    </citation>
    <scope>IDENTIFICATION</scope>
</reference>
<feature type="transmembrane region" description="Helical" evidence="6">
    <location>
        <begin position="176"/>
        <end position="199"/>
    </location>
</feature>
<evidence type="ECO:0000256" key="3">
    <source>
        <dbReference type="ARBA" id="ARBA00022989"/>
    </source>
</evidence>
<proteinExistence type="predicted"/>
<evidence type="ECO:0000256" key="5">
    <source>
        <dbReference type="SAM" id="MobiDB-lite"/>
    </source>
</evidence>
<dbReference type="InterPro" id="IPR005828">
    <property type="entry name" value="MFS_sugar_transport-like"/>
</dbReference>
<dbReference type="Gene3D" id="1.20.1250.20">
    <property type="entry name" value="MFS general substrate transporter like domains"/>
    <property type="match status" value="1"/>
</dbReference>
<dbReference type="PANTHER" id="PTHR24064">
    <property type="entry name" value="SOLUTE CARRIER FAMILY 22 MEMBER"/>
    <property type="match status" value="1"/>
</dbReference>
<feature type="transmembrane region" description="Helical" evidence="6">
    <location>
        <begin position="331"/>
        <end position="349"/>
    </location>
</feature>
<evidence type="ECO:0000313" key="8">
    <source>
        <dbReference type="Proteomes" id="UP000274131"/>
    </source>
</evidence>
<keyword evidence="2 6" id="KW-0812">Transmembrane</keyword>
<feature type="transmembrane region" description="Helical" evidence="6">
    <location>
        <begin position="388"/>
        <end position="409"/>
    </location>
</feature>
<organism evidence="9">
    <name type="scientific">Enterobius vermicularis</name>
    <name type="common">Human pinworm</name>
    <dbReference type="NCBI Taxonomy" id="51028"/>
    <lineage>
        <taxon>Eukaryota</taxon>
        <taxon>Metazoa</taxon>
        <taxon>Ecdysozoa</taxon>
        <taxon>Nematoda</taxon>
        <taxon>Chromadorea</taxon>
        <taxon>Rhabditida</taxon>
        <taxon>Spirurina</taxon>
        <taxon>Oxyuridomorpha</taxon>
        <taxon>Oxyuroidea</taxon>
        <taxon>Oxyuridae</taxon>
        <taxon>Enterobius</taxon>
    </lineage>
</organism>
<evidence type="ECO:0000256" key="4">
    <source>
        <dbReference type="ARBA" id="ARBA00023136"/>
    </source>
</evidence>
<protein>
    <submittedName>
        <fullName evidence="9">MFS domain-containing protein</fullName>
    </submittedName>
</protein>
<dbReference type="OrthoDB" id="3936150at2759"/>
<dbReference type="SUPFAM" id="SSF103473">
    <property type="entry name" value="MFS general substrate transporter"/>
    <property type="match status" value="1"/>
</dbReference>
<evidence type="ECO:0000256" key="6">
    <source>
        <dbReference type="SAM" id="Phobius"/>
    </source>
</evidence>
<feature type="transmembrane region" description="Helical" evidence="6">
    <location>
        <begin position="447"/>
        <end position="469"/>
    </location>
</feature>
<keyword evidence="3 6" id="KW-1133">Transmembrane helix</keyword>
<sequence length="575" mass="65114">MASQLRFCGEEFAELKFSKNHCPQFVLAGVNPFGPYQIFACICILYATIEWSGNATFPSVLGAVQPTWQCGHHDGSISYIKIEGNEAENCQQIALCANLTAIRNSTGFYSLVASYQLICDEKKRLKTIQLIQAIGNLVGALVGGHIGDHFGRMTGFFTSQLCIQVTSVMTVAAKTWYTFAICQAFNGFFYGIIEVMSLTLMMEYTNNRYRLIANASFQKPLAYLVIALIAYLTKDWQHYFIFLNLVTSPTAIAFMLFLESPRWLVASGRLEEACEVLNDMAHPRWNNTGLKFTANDLNLIPSDSPKSRPFCYNIYHLFCTKRLIKQSLMQLLSMFTYAMVSASYVFVARGMHDNAILFTFFDGLCRLIIPLAIVFLDFKFYRFGRKLQFILSLTLICVCYAAVIILIVLHTNYDHVSITVIVVIATMFNESAVWMNIVQITTQRFPTVIRCIAFGCTYAIKHAGFIVAIMCIEPLLDNHPIWAFIIPEVFLLMTLLFGLFFQPETKGKALLDRLIEGNFGRVENEIPKALMRVAAIHRFSEMPVRERLRGRKPNGNEDTKKQSYSIEEVDVASET</sequence>
<feature type="transmembrane region" description="Helical" evidence="6">
    <location>
        <begin position="355"/>
        <end position="376"/>
    </location>
</feature>
<dbReference type="EMBL" id="UXUI01008772">
    <property type="protein sequence ID" value="VDD92351.1"/>
    <property type="molecule type" value="Genomic_DNA"/>
</dbReference>
<evidence type="ECO:0000313" key="7">
    <source>
        <dbReference type="EMBL" id="VDD92351.1"/>
    </source>
</evidence>
<accession>A0A0N4VAT2</accession>
<evidence type="ECO:0000256" key="2">
    <source>
        <dbReference type="ARBA" id="ARBA00022692"/>
    </source>
</evidence>
<dbReference type="STRING" id="51028.A0A0N4VAT2"/>
<gene>
    <name evidence="7" type="ORF">EVEC_LOCUS7102</name>
</gene>
<keyword evidence="8" id="KW-1185">Reference proteome</keyword>
<comment type="subcellular location">
    <subcellularLocation>
        <location evidence="1">Membrane</location>
        <topology evidence="1">Multi-pass membrane protein</topology>
    </subcellularLocation>
</comment>
<dbReference type="Pfam" id="PF00083">
    <property type="entry name" value="Sugar_tr"/>
    <property type="match status" value="1"/>
</dbReference>
<dbReference type="WBParaSite" id="EVEC_0000760001-mRNA-1">
    <property type="protein sequence ID" value="EVEC_0000760001-mRNA-1"/>
    <property type="gene ID" value="EVEC_0000760001"/>
</dbReference>
<evidence type="ECO:0000313" key="9">
    <source>
        <dbReference type="WBParaSite" id="EVEC_0000760001-mRNA-1"/>
    </source>
</evidence>
<feature type="transmembrane region" description="Helical" evidence="6">
    <location>
        <begin position="415"/>
        <end position="435"/>
    </location>
</feature>
<evidence type="ECO:0000256" key="1">
    <source>
        <dbReference type="ARBA" id="ARBA00004141"/>
    </source>
</evidence>
<feature type="transmembrane region" description="Helical" evidence="6">
    <location>
        <begin position="481"/>
        <end position="501"/>
    </location>
</feature>
<feature type="transmembrane region" description="Helical" evidence="6">
    <location>
        <begin position="239"/>
        <end position="258"/>
    </location>
</feature>
<keyword evidence="4 6" id="KW-0472">Membrane</keyword>
<dbReference type="InterPro" id="IPR036259">
    <property type="entry name" value="MFS_trans_sf"/>
</dbReference>
<dbReference type="Proteomes" id="UP000274131">
    <property type="component" value="Unassembled WGS sequence"/>
</dbReference>
<name>A0A0N4VAT2_ENTVE</name>
<dbReference type="AlphaFoldDB" id="A0A0N4VAT2"/>
<feature type="region of interest" description="Disordered" evidence="5">
    <location>
        <begin position="547"/>
        <end position="575"/>
    </location>
</feature>